<dbReference type="OrthoDB" id="9779761at2"/>
<evidence type="ECO:0000313" key="2">
    <source>
        <dbReference type="EMBL" id="BBH27282.1"/>
    </source>
</evidence>
<dbReference type="EMBL" id="AP019309">
    <property type="protein sequence ID" value="BBH27282.1"/>
    <property type="molecule type" value="Genomic_DNA"/>
</dbReference>
<dbReference type="AlphaFoldDB" id="A0A3G9J9Q0"/>
<gene>
    <name evidence="2" type="ORF">SG0102_22160</name>
</gene>
<dbReference type="CDD" id="cd00085">
    <property type="entry name" value="HNHc"/>
    <property type="match status" value="1"/>
</dbReference>
<dbReference type="InterPro" id="IPR047693">
    <property type="entry name" value="RNA-guided_IscB-like"/>
</dbReference>
<dbReference type="Gene3D" id="1.10.30.50">
    <property type="match status" value="1"/>
</dbReference>
<dbReference type="RefSeq" id="WP_125120027.1">
    <property type="nucleotide sequence ID" value="NZ_AP019309.1"/>
</dbReference>
<dbReference type="Proteomes" id="UP000268059">
    <property type="component" value="Chromosome"/>
</dbReference>
<dbReference type="Pfam" id="PF01844">
    <property type="entry name" value="HNH"/>
    <property type="match status" value="1"/>
</dbReference>
<dbReference type="GO" id="GO:0008270">
    <property type="term" value="F:zinc ion binding"/>
    <property type="evidence" value="ECO:0007669"/>
    <property type="project" value="InterPro"/>
</dbReference>
<dbReference type="InParanoid" id="A0A3G9J9Q0"/>
<dbReference type="SMART" id="SM00507">
    <property type="entry name" value="HNHc"/>
    <property type="match status" value="1"/>
</dbReference>
<feature type="domain" description="HNH nuclease" evidence="1">
    <location>
        <begin position="191"/>
        <end position="242"/>
    </location>
</feature>
<dbReference type="GO" id="GO:0004519">
    <property type="term" value="F:endonuclease activity"/>
    <property type="evidence" value="ECO:0007669"/>
    <property type="project" value="InterPro"/>
</dbReference>
<dbReference type="GO" id="GO:0003676">
    <property type="term" value="F:nucleic acid binding"/>
    <property type="evidence" value="ECO:0007669"/>
    <property type="project" value="InterPro"/>
</dbReference>
<dbReference type="InterPro" id="IPR003615">
    <property type="entry name" value="HNH_nuc"/>
</dbReference>
<dbReference type="InterPro" id="IPR025938">
    <property type="entry name" value="RRXRR_dom"/>
</dbReference>
<reference evidence="2 3" key="1">
    <citation type="submission" date="2018-11" db="EMBL/GenBank/DDBJ databases">
        <title>Novel Erysipelotrichaceae bacterium isolated from small intestine of a swine.</title>
        <authorList>
            <person name="Kim J.S."/>
            <person name="Choe H."/>
            <person name="Lee Y.R."/>
            <person name="Kim K.M."/>
            <person name="Park D.S."/>
        </authorList>
    </citation>
    <scope>NUCLEOTIDE SEQUENCE [LARGE SCALE GENOMIC DNA]</scope>
    <source>
        <strain evidence="2 3">SG0102</strain>
    </source>
</reference>
<proteinExistence type="predicted"/>
<evidence type="ECO:0000313" key="3">
    <source>
        <dbReference type="Proteomes" id="UP000268059"/>
    </source>
</evidence>
<keyword evidence="3" id="KW-1185">Reference proteome</keyword>
<organism evidence="2 3">
    <name type="scientific">Intestinibaculum porci</name>
    <dbReference type="NCBI Taxonomy" id="2487118"/>
    <lineage>
        <taxon>Bacteria</taxon>
        <taxon>Bacillati</taxon>
        <taxon>Bacillota</taxon>
        <taxon>Erysipelotrichia</taxon>
        <taxon>Erysipelotrichales</taxon>
        <taxon>Erysipelotrichaceae</taxon>
        <taxon>Intestinibaculum</taxon>
    </lineage>
</organism>
<name>A0A3G9J9Q0_9FIRM</name>
<protein>
    <recommendedName>
        <fullName evidence="1">HNH nuclease domain-containing protein</fullName>
    </recommendedName>
</protein>
<evidence type="ECO:0000259" key="1">
    <source>
        <dbReference type="SMART" id="SM00507"/>
    </source>
</evidence>
<dbReference type="KEGG" id="ebm:SG0102_22160"/>
<dbReference type="InterPro" id="IPR002711">
    <property type="entry name" value="HNH"/>
</dbReference>
<dbReference type="NCBIfam" id="NF040563">
    <property type="entry name" value="guided_IscB"/>
    <property type="match status" value="1"/>
</dbReference>
<accession>A0A3G9J9Q0</accession>
<sequence length="413" mass="48361">MTCYAFVLDANNKQLAPTKEQKAWFLIRKKRATLVSKYPMVIQLKKKIPDQEICKDEIRCGIDDGGLHVGVALVQKCQTRNKVIFKGTIEQRNDVKHLMDVRRGFRRYHRDHKRYRPARFDNRKSSKRKVRIAPSILQKRQATIRVINQLNKWINITNYWLEDVAIDIRALTDGYKPYRWQYQKSNRLDENIRKAVILRDGCKCMECGKSNCRLEVHHIKPRRLKGSNTLGNLITLCTGCHQKTEGVEELYMNRYFALLNSSDNKNLNYAQHVMIGKKWLREQLSKLGMLHLTNGGDTANKRIDWGIAKSHSNDAICITDLRPDTCEIKEWVIKPMRRQSKAKTDNVLGIKQRDLVEYTFMNGETHRGYVTALYPEQNALNFQSPTKNCKKVNARKCKVLWKYSKIYWLDNVS</sequence>
<dbReference type="Pfam" id="PF14239">
    <property type="entry name" value="RRXRR"/>
    <property type="match status" value="1"/>
</dbReference>